<dbReference type="GeneID" id="18814447"/>
<feature type="compositionally biased region" description="Pro residues" evidence="1">
    <location>
        <begin position="64"/>
        <end position="85"/>
    </location>
</feature>
<dbReference type="Proteomes" id="UP000008064">
    <property type="component" value="Unassembled WGS sequence"/>
</dbReference>
<name>F8NKY2_SERL9</name>
<dbReference type="EMBL" id="GL945430">
    <property type="protein sequence ID" value="EGO28851.1"/>
    <property type="molecule type" value="Genomic_DNA"/>
</dbReference>
<dbReference type="HOGENOM" id="CLU_1907954_0_0_1"/>
<proteinExistence type="predicted"/>
<protein>
    <submittedName>
        <fullName evidence="2">Uncharacterized protein</fullName>
    </submittedName>
</protein>
<dbReference type="RefSeq" id="XP_007315050.1">
    <property type="nucleotide sequence ID" value="XM_007314988.1"/>
</dbReference>
<gene>
    <name evidence="2" type="ORF">SERLADRAFT_434740</name>
</gene>
<accession>F8NKY2</accession>
<organism evidence="3">
    <name type="scientific">Serpula lacrymans var. lacrymans (strain S7.9)</name>
    <name type="common">Dry rot fungus</name>
    <dbReference type="NCBI Taxonomy" id="578457"/>
    <lineage>
        <taxon>Eukaryota</taxon>
        <taxon>Fungi</taxon>
        <taxon>Dikarya</taxon>
        <taxon>Basidiomycota</taxon>
        <taxon>Agaricomycotina</taxon>
        <taxon>Agaricomycetes</taxon>
        <taxon>Agaricomycetidae</taxon>
        <taxon>Boletales</taxon>
        <taxon>Coniophorineae</taxon>
        <taxon>Serpulaceae</taxon>
        <taxon>Serpula</taxon>
    </lineage>
</organism>
<dbReference type="KEGG" id="sla:SERLADRAFT_434740"/>
<reference evidence="3" key="1">
    <citation type="journal article" date="2011" name="Science">
        <title>The plant cell wall-decomposing machinery underlies the functional diversity of forest fungi.</title>
        <authorList>
            <person name="Eastwood D.C."/>
            <person name="Floudas D."/>
            <person name="Binder M."/>
            <person name="Majcherczyk A."/>
            <person name="Schneider P."/>
            <person name="Aerts A."/>
            <person name="Asiegbu F.O."/>
            <person name="Baker S.E."/>
            <person name="Barry K."/>
            <person name="Bendiksby M."/>
            <person name="Blumentritt M."/>
            <person name="Coutinho P.M."/>
            <person name="Cullen D."/>
            <person name="de Vries R.P."/>
            <person name="Gathman A."/>
            <person name="Goodell B."/>
            <person name="Henrissat B."/>
            <person name="Ihrmark K."/>
            <person name="Kauserud H."/>
            <person name="Kohler A."/>
            <person name="LaButti K."/>
            <person name="Lapidus A."/>
            <person name="Lavin J.L."/>
            <person name="Lee Y.-H."/>
            <person name="Lindquist E."/>
            <person name="Lilly W."/>
            <person name="Lucas S."/>
            <person name="Morin E."/>
            <person name="Murat C."/>
            <person name="Oguiza J.A."/>
            <person name="Park J."/>
            <person name="Pisabarro A.G."/>
            <person name="Riley R."/>
            <person name="Rosling A."/>
            <person name="Salamov A."/>
            <person name="Schmidt O."/>
            <person name="Schmutz J."/>
            <person name="Skrede I."/>
            <person name="Stenlid J."/>
            <person name="Wiebenga A."/>
            <person name="Xie X."/>
            <person name="Kuees U."/>
            <person name="Hibbett D.S."/>
            <person name="Hoffmeister D."/>
            <person name="Hoegberg N."/>
            <person name="Martin F."/>
            <person name="Grigoriev I.V."/>
            <person name="Watkinson S.C."/>
        </authorList>
    </citation>
    <scope>NUCLEOTIDE SEQUENCE [LARGE SCALE GENOMIC DNA]</scope>
    <source>
        <strain evidence="3">S7.9</strain>
    </source>
</reference>
<evidence type="ECO:0000313" key="2">
    <source>
        <dbReference type="EMBL" id="EGO28851.1"/>
    </source>
</evidence>
<sequence>MAPPWLHGVAPSGMHLVVAHLPRRQNEMVAGEWTRGIFKRTRQTRDLIPERAQKQVHSINTLLPTPPIPPIPHPTSLNSPPPPVQPLASEATFTKLDKSGMDLAKVEILKKVFNVRGMPEWEVGGSIVTNSLDTAAHAHSIKGPPS</sequence>
<dbReference type="AlphaFoldDB" id="F8NKY2"/>
<evidence type="ECO:0000256" key="1">
    <source>
        <dbReference type="SAM" id="MobiDB-lite"/>
    </source>
</evidence>
<feature type="region of interest" description="Disordered" evidence="1">
    <location>
        <begin position="57"/>
        <end position="86"/>
    </location>
</feature>
<evidence type="ECO:0000313" key="3">
    <source>
        <dbReference type="Proteomes" id="UP000008064"/>
    </source>
</evidence>